<comment type="similarity">
    <text evidence="1">Belongs to the TRIAP1/MDM35 family.</text>
</comment>
<accession>A0A131XRG5</accession>
<evidence type="ECO:0000313" key="4">
    <source>
        <dbReference type="EMBL" id="JAP68151.1"/>
    </source>
</evidence>
<name>A0A131XRG5_9ACAR</name>
<reference evidence="4" key="1">
    <citation type="journal article" date="2017" name="Ticks Tick Borne Dis.">
        <title>An insight into the sialome of Hyalomma excavatum.</title>
        <authorList>
            <person name="Ribeiro J.M."/>
            <person name="Slovak M."/>
            <person name="Francischetti I.M."/>
        </authorList>
    </citation>
    <scope>NUCLEOTIDE SEQUENCE</scope>
    <source>
        <strain evidence="4">Samish</strain>
        <tissue evidence="4">Salivary glands</tissue>
    </source>
</reference>
<protein>
    <submittedName>
        <fullName evidence="4">Putative tp53-regulated inhibitor of apoptosis</fullName>
    </submittedName>
</protein>
<evidence type="ECO:0000256" key="3">
    <source>
        <dbReference type="ARBA" id="ARBA00023706"/>
    </source>
</evidence>
<dbReference type="AlphaFoldDB" id="A0A131XRG5"/>
<dbReference type="GO" id="GO:1990050">
    <property type="term" value="F:phosphatidic acid transfer activity"/>
    <property type="evidence" value="ECO:0007669"/>
    <property type="project" value="TreeGrafter"/>
</dbReference>
<dbReference type="PROSITE" id="PS51808">
    <property type="entry name" value="CHCH"/>
    <property type="match status" value="1"/>
</dbReference>
<dbReference type="GO" id="GO:0005758">
    <property type="term" value="C:mitochondrial intermembrane space"/>
    <property type="evidence" value="ECO:0007669"/>
    <property type="project" value="TreeGrafter"/>
</dbReference>
<evidence type="ECO:0000256" key="2">
    <source>
        <dbReference type="ARBA" id="ARBA00023157"/>
    </source>
</evidence>
<comment type="catalytic activity">
    <reaction evidence="3">
        <text>a 1,2-diacyl-sn-glycero-3-phosphate(in) = a 1,2-diacyl-sn-glycero-3-phosphate(out)</text>
        <dbReference type="Rhea" id="RHEA:36435"/>
        <dbReference type="ChEBI" id="CHEBI:58608"/>
    </reaction>
</comment>
<dbReference type="GO" id="GO:0005634">
    <property type="term" value="C:nucleus"/>
    <property type="evidence" value="ECO:0007669"/>
    <property type="project" value="TreeGrafter"/>
</dbReference>
<dbReference type="PANTHER" id="PTHR46403:SF1">
    <property type="entry name" value="TP53-REGULATED INHIBITOR OF APOPTOSIS 1"/>
    <property type="match status" value="1"/>
</dbReference>
<organism evidence="4">
    <name type="scientific">Hyalomma excavatum</name>
    <dbReference type="NCBI Taxonomy" id="257692"/>
    <lineage>
        <taxon>Eukaryota</taxon>
        <taxon>Metazoa</taxon>
        <taxon>Ecdysozoa</taxon>
        <taxon>Arthropoda</taxon>
        <taxon>Chelicerata</taxon>
        <taxon>Arachnida</taxon>
        <taxon>Acari</taxon>
        <taxon>Parasitiformes</taxon>
        <taxon>Ixodida</taxon>
        <taxon>Ixodoidea</taxon>
        <taxon>Ixodidae</taxon>
        <taxon>Hyalomminae</taxon>
        <taxon>Hyalomma</taxon>
    </lineage>
</organism>
<evidence type="ECO:0000256" key="1">
    <source>
        <dbReference type="ARBA" id="ARBA00006196"/>
    </source>
</evidence>
<dbReference type="GO" id="GO:0045332">
    <property type="term" value="P:phospholipid translocation"/>
    <property type="evidence" value="ECO:0007669"/>
    <property type="project" value="TreeGrafter"/>
</dbReference>
<dbReference type="InterPro" id="IPR007918">
    <property type="entry name" value="MDM35_apoptosis"/>
</dbReference>
<sequence>MNSVGEECNELKQKYDACFHSWFSDQFLKGRKEDHCASLLKVYQECVKNAVRTQNIELWELEQDVLGTDKEKETPPPKS</sequence>
<proteinExistence type="evidence at transcript level"/>
<dbReference type="PANTHER" id="PTHR46403">
    <property type="entry name" value="TP53-REGULATED INHIBITOR OF APOPTOSIS 1"/>
    <property type="match status" value="1"/>
</dbReference>
<dbReference type="EMBL" id="GEFH01000430">
    <property type="protein sequence ID" value="JAP68151.1"/>
    <property type="molecule type" value="mRNA"/>
</dbReference>
<keyword evidence="2" id="KW-1015">Disulfide bond</keyword>
<dbReference type="Pfam" id="PF05254">
    <property type="entry name" value="UPF0203"/>
    <property type="match status" value="1"/>
</dbReference>
<dbReference type="GO" id="GO:0005829">
    <property type="term" value="C:cytosol"/>
    <property type="evidence" value="ECO:0007669"/>
    <property type="project" value="TreeGrafter"/>
</dbReference>